<evidence type="ECO:0000313" key="1">
    <source>
        <dbReference type="EMBL" id="CAF1139171.1"/>
    </source>
</evidence>
<protein>
    <submittedName>
        <fullName evidence="1">Uncharacterized protein</fullName>
    </submittedName>
</protein>
<dbReference type="AlphaFoldDB" id="A0A814RVR4"/>
<comment type="caution">
    <text evidence="1">The sequence shown here is derived from an EMBL/GenBank/DDBJ whole genome shotgun (WGS) entry which is preliminary data.</text>
</comment>
<evidence type="ECO:0000313" key="3">
    <source>
        <dbReference type="Proteomes" id="UP000663864"/>
    </source>
</evidence>
<accession>A0A814RVR4</accession>
<name>A0A814RVR4_9BILA</name>
<reference evidence="1" key="1">
    <citation type="submission" date="2021-02" db="EMBL/GenBank/DDBJ databases">
        <authorList>
            <person name="Nowell W R."/>
        </authorList>
    </citation>
    <scope>NUCLEOTIDE SEQUENCE</scope>
</reference>
<gene>
    <name evidence="2" type="ORF">JBS370_LOCUS34878</name>
    <name evidence="1" type="ORF">ZHD862_LOCUS19549</name>
</gene>
<sequence>MDGGARVAGAIAYREYCSLSNDVVTCSRSGTKIVVAEDSAGGSYRIDLQSIGSHTEGAIAGAALCC</sequence>
<organism evidence="1 3">
    <name type="scientific">Rotaria sordida</name>
    <dbReference type="NCBI Taxonomy" id="392033"/>
    <lineage>
        <taxon>Eukaryota</taxon>
        <taxon>Metazoa</taxon>
        <taxon>Spiralia</taxon>
        <taxon>Gnathifera</taxon>
        <taxon>Rotifera</taxon>
        <taxon>Eurotatoria</taxon>
        <taxon>Bdelloidea</taxon>
        <taxon>Philodinida</taxon>
        <taxon>Philodinidae</taxon>
        <taxon>Rotaria</taxon>
    </lineage>
</organism>
<dbReference type="Proteomes" id="UP000663836">
    <property type="component" value="Unassembled WGS sequence"/>
</dbReference>
<dbReference type="EMBL" id="CAJNOT010001068">
    <property type="protein sequence ID" value="CAF1139171.1"/>
    <property type="molecule type" value="Genomic_DNA"/>
</dbReference>
<dbReference type="EMBL" id="CAJOBD010011485">
    <property type="protein sequence ID" value="CAF4168347.1"/>
    <property type="molecule type" value="Genomic_DNA"/>
</dbReference>
<evidence type="ECO:0000313" key="2">
    <source>
        <dbReference type="EMBL" id="CAF4168347.1"/>
    </source>
</evidence>
<proteinExistence type="predicted"/>
<dbReference type="Proteomes" id="UP000663864">
    <property type="component" value="Unassembled WGS sequence"/>
</dbReference>